<proteinExistence type="predicted"/>
<dbReference type="SUPFAM" id="SSF50341">
    <property type="entry name" value="CheW-like"/>
    <property type="match status" value="1"/>
</dbReference>
<gene>
    <name evidence="2" type="ORF">FEM03_21040</name>
</gene>
<dbReference type="SMART" id="SM00260">
    <property type="entry name" value="CheW"/>
    <property type="match status" value="1"/>
</dbReference>
<dbReference type="RefSeq" id="WP_138088282.1">
    <property type="nucleotide sequence ID" value="NZ_VAUV01000019.1"/>
</dbReference>
<organism evidence="2 3">
    <name type="scientific">Phragmitibacter flavus</name>
    <dbReference type="NCBI Taxonomy" id="2576071"/>
    <lineage>
        <taxon>Bacteria</taxon>
        <taxon>Pseudomonadati</taxon>
        <taxon>Verrucomicrobiota</taxon>
        <taxon>Verrucomicrobiia</taxon>
        <taxon>Verrucomicrobiales</taxon>
        <taxon>Verrucomicrobiaceae</taxon>
        <taxon>Phragmitibacter</taxon>
    </lineage>
</organism>
<dbReference type="AlphaFoldDB" id="A0A5R8K952"/>
<protein>
    <submittedName>
        <fullName evidence="2">Chemotaxis protein CheW</fullName>
    </submittedName>
</protein>
<dbReference type="EMBL" id="VAUV01000019">
    <property type="protein sequence ID" value="TLD68821.1"/>
    <property type="molecule type" value="Genomic_DNA"/>
</dbReference>
<dbReference type="Pfam" id="PF01584">
    <property type="entry name" value="CheW"/>
    <property type="match status" value="1"/>
</dbReference>
<evidence type="ECO:0000259" key="1">
    <source>
        <dbReference type="PROSITE" id="PS50851"/>
    </source>
</evidence>
<dbReference type="InterPro" id="IPR002545">
    <property type="entry name" value="CheW-lke_dom"/>
</dbReference>
<evidence type="ECO:0000313" key="2">
    <source>
        <dbReference type="EMBL" id="TLD68821.1"/>
    </source>
</evidence>
<feature type="domain" description="CheW-like" evidence="1">
    <location>
        <begin position="63"/>
        <end position="191"/>
    </location>
</feature>
<reference evidence="2 3" key="1">
    <citation type="submission" date="2019-05" db="EMBL/GenBank/DDBJ databases">
        <title>Verrucobacter flavum gen. nov., sp. nov. a new member of the family Verrucomicrobiaceae.</title>
        <authorList>
            <person name="Szuroczki S."/>
            <person name="Abbaszade G."/>
            <person name="Szabo A."/>
            <person name="Felfoldi T."/>
            <person name="Schumann P."/>
            <person name="Boka K."/>
            <person name="Keki Z."/>
            <person name="Toumi M."/>
            <person name="Toth E."/>
        </authorList>
    </citation>
    <scope>NUCLEOTIDE SEQUENCE [LARGE SCALE GENOMIC DNA]</scope>
    <source>
        <strain evidence="2 3">MG-N-17</strain>
    </source>
</reference>
<sequence length="191" mass="21055">MSEVTSPISSIDWQVVRARLAESEGKLAEVMSPDEARVRTILEERAARLRQEVGGAARNREEERKLLLVRVGGERLALELGALRGVEVLKKVSPVPGASREVLGVMNLNGELHAVLNPLGGKGEVGELSKWGVVLRHERLRVVLAVEELLRMVTVEMKGAEEVMMVEGEMTVLLDVAELFNKLEESMVDRA</sequence>
<keyword evidence="3" id="KW-1185">Reference proteome</keyword>
<dbReference type="Gene3D" id="2.30.30.40">
    <property type="entry name" value="SH3 Domains"/>
    <property type="match status" value="1"/>
</dbReference>
<accession>A0A5R8K952</accession>
<dbReference type="Gene3D" id="2.40.50.180">
    <property type="entry name" value="CheA-289, Domain 4"/>
    <property type="match status" value="1"/>
</dbReference>
<dbReference type="GO" id="GO:0007165">
    <property type="term" value="P:signal transduction"/>
    <property type="evidence" value="ECO:0007669"/>
    <property type="project" value="InterPro"/>
</dbReference>
<dbReference type="PROSITE" id="PS50851">
    <property type="entry name" value="CHEW"/>
    <property type="match status" value="1"/>
</dbReference>
<dbReference type="InterPro" id="IPR036061">
    <property type="entry name" value="CheW-like_dom_sf"/>
</dbReference>
<dbReference type="GO" id="GO:0006935">
    <property type="term" value="P:chemotaxis"/>
    <property type="evidence" value="ECO:0007669"/>
    <property type="project" value="InterPro"/>
</dbReference>
<name>A0A5R8K952_9BACT</name>
<comment type="caution">
    <text evidence="2">The sequence shown here is derived from an EMBL/GenBank/DDBJ whole genome shotgun (WGS) entry which is preliminary data.</text>
</comment>
<evidence type="ECO:0000313" key="3">
    <source>
        <dbReference type="Proteomes" id="UP000306196"/>
    </source>
</evidence>
<dbReference type="Proteomes" id="UP000306196">
    <property type="component" value="Unassembled WGS sequence"/>
</dbReference>